<dbReference type="Ensembl" id="ENSNNAT00000013789.1">
    <property type="protein sequence ID" value="ENSNNAP00000013173.1"/>
    <property type="gene ID" value="ENSNNAG00000008885.1"/>
</dbReference>
<dbReference type="PROSITE" id="PS51704">
    <property type="entry name" value="GP_PDE"/>
    <property type="match status" value="1"/>
</dbReference>
<evidence type="ECO:0000256" key="7">
    <source>
        <dbReference type="ARBA" id="ARBA00022989"/>
    </source>
</evidence>
<dbReference type="OMA" id="CRWRRYE"/>
<keyword evidence="4" id="KW-0963">Cytoplasm</keyword>
<dbReference type="GO" id="GO:0045666">
    <property type="term" value="P:positive regulation of neuron differentiation"/>
    <property type="evidence" value="ECO:0007669"/>
    <property type="project" value="TreeGrafter"/>
</dbReference>
<organism evidence="12 13">
    <name type="scientific">Naja naja</name>
    <name type="common">Indian cobra</name>
    <dbReference type="NCBI Taxonomy" id="35670"/>
    <lineage>
        <taxon>Eukaryota</taxon>
        <taxon>Metazoa</taxon>
        <taxon>Chordata</taxon>
        <taxon>Craniata</taxon>
        <taxon>Vertebrata</taxon>
        <taxon>Euteleostomi</taxon>
        <taxon>Lepidosauria</taxon>
        <taxon>Squamata</taxon>
        <taxon>Bifurcata</taxon>
        <taxon>Unidentata</taxon>
        <taxon>Episquamata</taxon>
        <taxon>Toxicofera</taxon>
        <taxon>Serpentes</taxon>
        <taxon>Colubroidea</taxon>
        <taxon>Elapidae</taxon>
        <taxon>Elapinae</taxon>
        <taxon>Naja</taxon>
    </lineage>
</organism>
<gene>
    <name evidence="12" type="primary">GDPD5</name>
</gene>
<dbReference type="PANTHER" id="PTHR23344">
    <property type="entry name" value="GLYCEROPHOSPHORYL DIESTER PHOSPHODIESTERASE"/>
    <property type="match status" value="1"/>
</dbReference>
<keyword evidence="5 10" id="KW-0812">Transmembrane</keyword>
<dbReference type="GO" id="GO:0006629">
    <property type="term" value="P:lipid metabolic process"/>
    <property type="evidence" value="ECO:0007669"/>
    <property type="project" value="InterPro"/>
</dbReference>
<evidence type="ECO:0000256" key="6">
    <source>
        <dbReference type="ARBA" id="ARBA00022801"/>
    </source>
</evidence>
<keyword evidence="7 10" id="KW-1133">Transmembrane helix</keyword>
<dbReference type="GO" id="GO:0005886">
    <property type="term" value="C:plasma membrane"/>
    <property type="evidence" value="ECO:0007669"/>
    <property type="project" value="TreeGrafter"/>
</dbReference>
<evidence type="ECO:0000313" key="12">
    <source>
        <dbReference type="Ensembl" id="ENSNNAP00000013173.1"/>
    </source>
</evidence>
<protein>
    <submittedName>
        <fullName evidence="12">Glycerophosphodiester phosphodiesterase domain containing 5</fullName>
    </submittedName>
</protein>
<evidence type="ECO:0000256" key="8">
    <source>
        <dbReference type="ARBA" id="ARBA00023136"/>
    </source>
</evidence>
<comment type="similarity">
    <text evidence="3">Belongs to the glycerophosphoryl diester phosphodiesterase family.</text>
</comment>
<sequence length="355" mass="40717">MERKDLGPRPAVLGHRGAPMLAPENTLMSFQKAVEEKVYGVQADVVISYDGVPFLMHDQTLRRTTNVEEVFPELAYDHSSMFNWTDLERLNAGKWFLKNDPFWTVSSLSPADFVKAANQSVCKLTEMLETIKDNTTVLLNLQDLPEDHPYYATSVNVTLDTILTSGIPQQVMWLPNLDRHLVQEIAPGFQQTCGQKTDAQRLRDRGFQKLNLRYTQVTREDIREYASANLSVNLYIVNEPWLYSLLWCMGVKSITSDNSQVLLRLPSPLPPDEYRLIWITADVVSFAIIVGIFIFQNWVMKRLQGDNQAQRAPRTLQFNPERQIFSSRDKFFPVLLPRFKCLKVASSPFLQVAEN</sequence>
<feature type="transmembrane region" description="Helical" evidence="10">
    <location>
        <begin position="276"/>
        <end position="295"/>
    </location>
</feature>
<evidence type="ECO:0000256" key="1">
    <source>
        <dbReference type="ARBA" id="ARBA00004127"/>
    </source>
</evidence>
<comment type="subcellular location">
    <subcellularLocation>
        <location evidence="2">Cytoplasm</location>
    </subcellularLocation>
    <subcellularLocation>
        <location evidence="1">Endomembrane system</location>
        <topology evidence="1">Multi-pass membrane protein</topology>
    </subcellularLocation>
</comment>
<dbReference type="InterPro" id="IPR030395">
    <property type="entry name" value="GP_PDE_dom"/>
</dbReference>
<dbReference type="GeneTree" id="ENSGT00940000159690"/>
<evidence type="ECO:0000256" key="3">
    <source>
        <dbReference type="ARBA" id="ARBA00007277"/>
    </source>
</evidence>
<dbReference type="PANTHER" id="PTHR23344:SF6">
    <property type="entry name" value="GLYCEROPHOSPHODIESTER PHOSPHODIESTERASE DOMAIN-CONTAINING PROTEIN 5"/>
    <property type="match status" value="1"/>
</dbReference>
<dbReference type="GO" id="GO:0012505">
    <property type="term" value="C:endomembrane system"/>
    <property type="evidence" value="ECO:0007669"/>
    <property type="project" value="UniProtKB-SubCell"/>
</dbReference>
<dbReference type="Pfam" id="PF03009">
    <property type="entry name" value="GDPD"/>
    <property type="match status" value="1"/>
</dbReference>
<keyword evidence="13" id="KW-1185">Reference proteome</keyword>
<reference evidence="12" key="2">
    <citation type="submission" date="2025-09" db="UniProtKB">
        <authorList>
            <consortium name="Ensembl"/>
        </authorList>
    </citation>
    <scope>IDENTIFICATION</scope>
</reference>
<dbReference type="Gene3D" id="3.20.20.190">
    <property type="entry name" value="Phosphatidylinositol (PI) phosphodiesterase"/>
    <property type="match status" value="1"/>
</dbReference>
<reference evidence="12" key="1">
    <citation type="submission" date="2025-08" db="UniProtKB">
        <authorList>
            <consortium name="Ensembl"/>
        </authorList>
    </citation>
    <scope>IDENTIFICATION</scope>
</reference>
<evidence type="ECO:0000313" key="13">
    <source>
        <dbReference type="Proteomes" id="UP000694559"/>
    </source>
</evidence>
<dbReference type="GO" id="GO:0005737">
    <property type="term" value="C:cytoplasm"/>
    <property type="evidence" value="ECO:0007669"/>
    <property type="project" value="UniProtKB-SubCell"/>
</dbReference>
<keyword evidence="9" id="KW-0325">Glycoprotein</keyword>
<evidence type="ECO:0000256" key="10">
    <source>
        <dbReference type="SAM" id="Phobius"/>
    </source>
</evidence>
<feature type="domain" description="GP-PDE" evidence="11">
    <location>
        <begin position="10"/>
        <end position="266"/>
    </location>
</feature>
<evidence type="ECO:0000256" key="4">
    <source>
        <dbReference type="ARBA" id="ARBA00022490"/>
    </source>
</evidence>
<evidence type="ECO:0000256" key="9">
    <source>
        <dbReference type="ARBA" id="ARBA00023180"/>
    </source>
</evidence>
<dbReference type="OrthoDB" id="1058301at2759"/>
<dbReference type="FunFam" id="3.20.20.190:FF:000028">
    <property type="entry name" value="Glycerophosphodiester phosphodiesterase domain-containing protein 5"/>
    <property type="match status" value="1"/>
</dbReference>
<keyword evidence="6" id="KW-0378">Hydrolase</keyword>
<evidence type="ECO:0000256" key="5">
    <source>
        <dbReference type="ARBA" id="ARBA00022692"/>
    </source>
</evidence>
<dbReference type="SUPFAM" id="SSF51695">
    <property type="entry name" value="PLC-like phosphodiesterases"/>
    <property type="match status" value="1"/>
</dbReference>
<dbReference type="Proteomes" id="UP000694559">
    <property type="component" value="Unplaced"/>
</dbReference>
<dbReference type="AlphaFoldDB" id="A0A8C6XF37"/>
<dbReference type="InterPro" id="IPR017946">
    <property type="entry name" value="PLC-like_Pdiesterase_TIM-brl"/>
</dbReference>
<name>A0A8C6XF37_NAJNA</name>
<evidence type="ECO:0000259" key="11">
    <source>
        <dbReference type="PROSITE" id="PS51704"/>
    </source>
</evidence>
<keyword evidence="8 10" id="KW-0472">Membrane</keyword>
<evidence type="ECO:0000256" key="2">
    <source>
        <dbReference type="ARBA" id="ARBA00004496"/>
    </source>
</evidence>
<accession>A0A8C6XF37</accession>
<dbReference type="GO" id="GO:0008889">
    <property type="term" value="F:glycerophosphodiester phosphodiesterase activity"/>
    <property type="evidence" value="ECO:0007669"/>
    <property type="project" value="TreeGrafter"/>
</dbReference>
<proteinExistence type="inferred from homology"/>